<dbReference type="RefSeq" id="WP_303686235.1">
    <property type="nucleotide sequence ID" value="NZ_CAJXYO010000019.1"/>
</dbReference>
<dbReference type="Proteomes" id="UP000196102">
    <property type="component" value="Unassembled WGS sequence"/>
</dbReference>
<evidence type="ECO:0000256" key="1">
    <source>
        <dbReference type="ARBA" id="ARBA00022729"/>
    </source>
</evidence>
<dbReference type="InterPro" id="IPR026444">
    <property type="entry name" value="Secre_tail"/>
</dbReference>
<dbReference type="EMBL" id="MAAX01000076">
    <property type="protein sequence ID" value="OUS17753.1"/>
    <property type="molecule type" value="Genomic_DNA"/>
</dbReference>
<dbReference type="NCBIfam" id="TIGR04183">
    <property type="entry name" value="Por_Secre_tail"/>
    <property type="match status" value="1"/>
</dbReference>
<dbReference type="AlphaFoldDB" id="A0A1Z8B5C1"/>
<evidence type="ECO:0000256" key="2">
    <source>
        <dbReference type="SAM" id="MobiDB-lite"/>
    </source>
</evidence>
<protein>
    <submittedName>
        <fullName evidence="4">Glycosyl hydrolase</fullName>
    </submittedName>
</protein>
<comment type="caution">
    <text evidence="4">The sequence shown here is derived from an EMBL/GenBank/DDBJ whole genome shotgun (WGS) entry which is preliminary data.</text>
</comment>
<dbReference type="InterPro" id="IPR052025">
    <property type="entry name" value="Xyloglucanase_GH74"/>
</dbReference>
<evidence type="ECO:0000259" key="3">
    <source>
        <dbReference type="Pfam" id="PF18962"/>
    </source>
</evidence>
<dbReference type="GO" id="GO:0010411">
    <property type="term" value="P:xyloglucan metabolic process"/>
    <property type="evidence" value="ECO:0007669"/>
    <property type="project" value="TreeGrafter"/>
</dbReference>
<reference evidence="5" key="1">
    <citation type="journal article" date="2017" name="Proc. Natl. Acad. Sci. U.S.A.">
        <title>Simulation of Deepwater Horizon oil plume reveals substrate specialization within a complex community of hydrocarbon-degraders.</title>
        <authorList>
            <person name="Hu P."/>
            <person name="Dubinsky E.A."/>
            <person name="Probst A.J."/>
            <person name="Wang J."/>
            <person name="Sieber C.M.K."/>
            <person name="Tom L.M."/>
            <person name="Gardinali P."/>
            <person name="Banfield J.F."/>
            <person name="Atlas R.M."/>
            <person name="Andersen G.L."/>
        </authorList>
    </citation>
    <scope>NUCLEOTIDE SEQUENCE [LARGE SCALE GENOMIC DNA]</scope>
</reference>
<dbReference type="PANTHER" id="PTHR43739:SF5">
    <property type="entry name" value="EXO-ALPHA-SIALIDASE"/>
    <property type="match status" value="1"/>
</dbReference>
<dbReference type="PROSITE" id="PS51257">
    <property type="entry name" value="PROKAR_LIPOPROTEIN"/>
    <property type="match status" value="1"/>
</dbReference>
<evidence type="ECO:0000313" key="5">
    <source>
        <dbReference type="Proteomes" id="UP000196102"/>
    </source>
</evidence>
<keyword evidence="1" id="KW-0732">Signal</keyword>
<sequence length="936" mass="101101">MKKRFVYAGLALITAAIAGCNEISREKELSTKEAREMHQAFVENSPFKETKNLSRKERKELSLPPNSYNERMWELTMNPRLGFPTPYEVALIDTNTLKSAPGSTTRPWEERGPSNVGGRTRVVFYDPNDVGANNGDGIDYNRIFAGGVSGGLWVNNDITDVNSSWNIIPGLASNLNVSAYAIDPNDSMTIYIGTGEQYAAGAAVGNGLYKTTDGGSTWTAVPITPAGPGTLNTTSDLFTAGIFFINDIIVRNSNGNSEVYVGIGSTNYATPNFNISNPNNILGAQNAGLYRSIDSGASWNRIENTSMQYNFGGQTFYIAPNDFEISADNILYMGSIAVPGTGFGGGRLYRSTDGLNWTLQSTISGADRIELACSATNPNLFYIAAQVLNQGDLFVSNDALLSTTAINEPDDADTSIPANDFTRGQAFYDLVIEVDPTNDQIIYAGGIDTFRSTNAGNSWSQISKWTDVNGLQNINAPFIHADIHALTFHPTNTNQAVIGSDGGVSWANSLSNANISSNAISTRINGYNVTQFYYGSIASNFGRGDNLSGGTQDNGTQALNNAAVGENAFTAVLGGDGGHTEIDAIDGYAVITSQYNNHRIVGYPQYDFRYCASTVNCSDRPPNADGDFINVAELDRNLNFLYSNTRNFNGTNAIEACELFASAAICNNLSSNLISGNRPTSYKVSPFTLTSTTLLVGTEFSTVLVVTNANTSSPTFTNISGSNFLGSVSDVEFGLSEQEIYVTMHNYGVENIWYTNDGGNTWSAKERNLPDIPIKAILPNPLLPGEVIIGTELGVFATSDFNSANPTWQPLRNGMTNVRVVDLDLRTVDNTILATTHGRGMFTGTFDTLSISQFESENLNIQIYPTISNGNITISSALELPETEIKVFNLSGQQVFNTIEDLGVSESRLELDLKSGFYLIQLSVNGQSKTEKIIIK</sequence>
<organism evidence="4 5">
    <name type="scientific">Nonlabens dokdonensis</name>
    <dbReference type="NCBI Taxonomy" id="328515"/>
    <lineage>
        <taxon>Bacteria</taxon>
        <taxon>Pseudomonadati</taxon>
        <taxon>Bacteroidota</taxon>
        <taxon>Flavobacteriia</taxon>
        <taxon>Flavobacteriales</taxon>
        <taxon>Flavobacteriaceae</taxon>
        <taxon>Nonlabens</taxon>
    </lineage>
</organism>
<dbReference type="InterPro" id="IPR015943">
    <property type="entry name" value="WD40/YVTN_repeat-like_dom_sf"/>
</dbReference>
<evidence type="ECO:0000313" key="4">
    <source>
        <dbReference type="EMBL" id="OUS17753.1"/>
    </source>
</evidence>
<dbReference type="Pfam" id="PF18962">
    <property type="entry name" value="Por_Secre_tail"/>
    <property type="match status" value="1"/>
</dbReference>
<feature type="domain" description="Secretion system C-terminal sorting" evidence="3">
    <location>
        <begin position="863"/>
        <end position="935"/>
    </location>
</feature>
<feature type="region of interest" description="Disordered" evidence="2">
    <location>
        <begin position="42"/>
        <end position="61"/>
    </location>
</feature>
<name>A0A1Z8B5C1_9FLAO</name>
<dbReference type="SUPFAM" id="SSF110296">
    <property type="entry name" value="Oligoxyloglucan reducing end-specific cellobiohydrolase"/>
    <property type="match status" value="2"/>
</dbReference>
<proteinExistence type="predicted"/>
<feature type="compositionally biased region" description="Basic and acidic residues" evidence="2">
    <location>
        <begin position="46"/>
        <end position="61"/>
    </location>
</feature>
<dbReference type="GO" id="GO:0016787">
    <property type="term" value="F:hydrolase activity"/>
    <property type="evidence" value="ECO:0007669"/>
    <property type="project" value="UniProtKB-KW"/>
</dbReference>
<accession>A0A1Z8B5C1</accession>
<dbReference type="Gene3D" id="2.130.10.10">
    <property type="entry name" value="YVTN repeat-like/Quinoprotein amine dehydrogenase"/>
    <property type="match status" value="4"/>
</dbReference>
<keyword evidence="4" id="KW-0378">Hydrolase</keyword>
<dbReference type="PANTHER" id="PTHR43739">
    <property type="entry name" value="XYLOGLUCANASE (EUROFUNG)"/>
    <property type="match status" value="1"/>
</dbReference>
<gene>
    <name evidence="4" type="ORF">A9Q93_04690</name>
</gene>